<evidence type="ECO:0000313" key="3">
    <source>
        <dbReference type="EMBL" id="GJM52349.1"/>
    </source>
</evidence>
<comment type="caution">
    <text evidence="2">The sequence shown here is derived from an EMBL/GenBank/DDBJ whole genome shotgun (WGS) entry which is preliminary data.</text>
</comment>
<protein>
    <recommendedName>
        <fullName evidence="6">Bacteriocin</fullName>
    </recommendedName>
</protein>
<evidence type="ECO:0008006" key="6">
    <source>
        <dbReference type="Google" id="ProtNLM"/>
    </source>
</evidence>
<dbReference type="Proteomes" id="UP001208692">
    <property type="component" value="Unassembled WGS sequence"/>
</dbReference>
<dbReference type="RefSeq" id="WP_264845020.1">
    <property type="nucleotide sequence ID" value="NZ_BPMA01000002.1"/>
</dbReference>
<keyword evidence="1" id="KW-0472">Membrane</keyword>
<gene>
    <name evidence="2" type="ORF">RCZ15_00640</name>
    <name evidence="3" type="ORF">RCZ16_06670</name>
</gene>
<feature type="transmembrane region" description="Helical" evidence="1">
    <location>
        <begin position="21"/>
        <end position="48"/>
    </location>
</feature>
<keyword evidence="5" id="KW-1185">Reference proteome</keyword>
<evidence type="ECO:0000313" key="5">
    <source>
        <dbReference type="Proteomes" id="UP001208692"/>
    </source>
</evidence>
<evidence type="ECO:0000313" key="4">
    <source>
        <dbReference type="Proteomes" id="UP001207736"/>
    </source>
</evidence>
<sequence length="51" mass="5213">MKKITLNQMEKIQGGGKGRECLLLGALSALSLAILPSTGVGVLTATIIECA</sequence>
<reference evidence="2 5" key="1">
    <citation type="submission" date="2021-11" db="EMBL/GenBank/DDBJ databases">
        <title>Draft genome sequence of Capnocytophaga sp. strain KC07075 isolated from cat oral cavity.</title>
        <authorList>
            <person name="Suzuki M."/>
            <person name="Imaoka K."/>
            <person name="Kimura M."/>
            <person name="Morikawa S."/>
            <person name="Maeda K."/>
        </authorList>
    </citation>
    <scope>NUCLEOTIDE SEQUENCE</scope>
    <source>
        <strain evidence="2">KC07075</strain>
        <strain evidence="3 5">KC07079</strain>
    </source>
</reference>
<proteinExistence type="predicted"/>
<dbReference type="EMBL" id="BQKA01000001">
    <property type="protein sequence ID" value="GJM49088.1"/>
    <property type="molecule type" value="Genomic_DNA"/>
</dbReference>
<accession>A0AAV5AUB2</accession>
<evidence type="ECO:0000313" key="2">
    <source>
        <dbReference type="EMBL" id="GJM49088.1"/>
    </source>
</evidence>
<dbReference type="AlphaFoldDB" id="A0AAV5AUB2"/>
<organism evidence="2 4">
    <name type="scientific">Capnocytophaga catalasegens</name>
    <dbReference type="NCBI Taxonomy" id="1004260"/>
    <lineage>
        <taxon>Bacteria</taxon>
        <taxon>Pseudomonadati</taxon>
        <taxon>Bacteroidota</taxon>
        <taxon>Flavobacteriia</taxon>
        <taxon>Flavobacteriales</taxon>
        <taxon>Flavobacteriaceae</taxon>
        <taxon>Capnocytophaga</taxon>
    </lineage>
</organism>
<keyword evidence="1" id="KW-1133">Transmembrane helix</keyword>
<keyword evidence="1" id="KW-0812">Transmembrane</keyword>
<name>A0AAV5AUB2_9FLAO</name>
<evidence type="ECO:0000256" key="1">
    <source>
        <dbReference type="SAM" id="Phobius"/>
    </source>
</evidence>
<dbReference type="Proteomes" id="UP001207736">
    <property type="component" value="Unassembled WGS sequence"/>
</dbReference>
<dbReference type="EMBL" id="BQKB01000011">
    <property type="protein sequence ID" value="GJM52349.1"/>
    <property type="molecule type" value="Genomic_DNA"/>
</dbReference>